<dbReference type="PANTHER" id="PTHR24148:SF64">
    <property type="entry name" value="HETEROKARYON INCOMPATIBILITY DOMAIN-CONTAINING PROTEIN"/>
    <property type="match status" value="1"/>
</dbReference>
<dbReference type="Pfam" id="PF06985">
    <property type="entry name" value="HET"/>
    <property type="match status" value="1"/>
</dbReference>
<feature type="domain" description="Heterokaryon incompatibility" evidence="1">
    <location>
        <begin position="47"/>
        <end position="220"/>
    </location>
</feature>
<organism evidence="2 3">
    <name type="scientific">Fusarium avenaceum</name>
    <dbReference type="NCBI Taxonomy" id="40199"/>
    <lineage>
        <taxon>Eukaryota</taxon>
        <taxon>Fungi</taxon>
        <taxon>Dikarya</taxon>
        <taxon>Ascomycota</taxon>
        <taxon>Pezizomycotina</taxon>
        <taxon>Sordariomycetes</taxon>
        <taxon>Hypocreomycetidae</taxon>
        <taxon>Hypocreales</taxon>
        <taxon>Nectriaceae</taxon>
        <taxon>Fusarium</taxon>
        <taxon>Fusarium tricinctum species complex</taxon>
    </lineage>
</organism>
<accession>A0A9P7GYU6</accession>
<evidence type="ECO:0000313" key="3">
    <source>
        <dbReference type="Proteomes" id="UP000782241"/>
    </source>
</evidence>
<dbReference type="InterPro" id="IPR010730">
    <property type="entry name" value="HET"/>
</dbReference>
<dbReference type="PANTHER" id="PTHR24148">
    <property type="entry name" value="ANKYRIN REPEAT DOMAIN-CONTAINING PROTEIN 39 HOMOLOG-RELATED"/>
    <property type="match status" value="1"/>
</dbReference>
<dbReference type="EMBL" id="JAGPUO010000019">
    <property type="protein sequence ID" value="KAG5656868.1"/>
    <property type="molecule type" value="Genomic_DNA"/>
</dbReference>
<gene>
    <name evidence="2" type="ORF">KAF25_011037</name>
</gene>
<evidence type="ECO:0000313" key="2">
    <source>
        <dbReference type="EMBL" id="KAG5656868.1"/>
    </source>
</evidence>
<sequence>MPRFQYLPLLPLELRLLELQPGFPDDPLVGGILHQKLSPQDNEIPEFEALSYCWGSQSHPDSINLTVKQHPNERPLHQDTGSINIGRNLAAALRALRQPSENRTLWCDSICINQEDIKERSSQVKRMHDIYHQATRVIVWWGPDTSWSPLLMETLRWAGDQLKAVTLSFAASGVLFDRSDTADYRFWEDNTPFPLNSDQWRAVEQLLALDWHKRLWTYQEIVLANQQTSVVRLGKEEMPWAEFKDTLLFISSYKPPPPSVILVLAGYVFNTEAFYSRAFQCMWNLDRYKQGNLFHVIRMATPYLCSDDRDRVYASRGLISPSVAESIEPDYSKSVKEIFTAVCLDHIARHKDLEFLNACNAATSPSWVADLERPLGQLCLDANAAGKSPASASLISPGVLEVAGVSCDKLCSDPLILRGRKMFQPDAEHIQAIVDVFQSLGGNSLLHDECLDKLILMLTYGAVRDHSIQKLEPVTRLSLFSLQDWREKIRQWISGIFDEEPHGKNIWKTDSAIIRSLPIGNTAVGCLQTLGGSFIRVPAESRSGDIVAVFLGSRTAMVLRPQTKPNTYLVIGPAYHPEFCQGQAFLGDDFHGWDCLWERQWVILAFHKEGQPLRRTDPRLDQVPYDGDITGFITTDHNFPFWRHTNDPHREVLFQDPRMSEASLVKRGVPVQRFQLL</sequence>
<dbReference type="Proteomes" id="UP000782241">
    <property type="component" value="Unassembled WGS sequence"/>
</dbReference>
<dbReference type="AlphaFoldDB" id="A0A9P7GYU6"/>
<protein>
    <recommendedName>
        <fullName evidence="1">Heterokaryon incompatibility domain-containing protein</fullName>
    </recommendedName>
</protein>
<dbReference type="InterPro" id="IPR052895">
    <property type="entry name" value="HetReg/Transcr_Mod"/>
</dbReference>
<evidence type="ECO:0000259" key="1">
    <source>
        <dbReference type="Pfam" id="PF06985"/>
    </source>
</evidence>
<reference evidence="2" key="1">
    <citation type="submission" date="2021-04" db="EMBL/GenBank/DDBJ databases">
        <title>Draft genome of Fusarium avenaceum strain F156N33, isolated from an atmospheric sample in Virginia.</title>
        <authorList>
            <person name="Yang S."/>
            <person name="Vinatzer B.A."/>
            <person name="Coleman J."/>
        </authorList>
    </citation>
    <scope>NUCLEOTIDE SEQUENCE</scope>
    <source>
        <strain evidence="2">F156N33</strain>
    </source>
</reference>
<proteinExistence type="predicted"/>
<keyword evidence="3" id="KW-1185">Reference proteome</keyword>
<name>A0A9P7GYU6_9HYPO</name>
<comment type="caution">
    <text evidence="2">The sequence shown here is derived from an EMBL/GenBank/DDBJ whole genome shotgun (WGS) entry which is preliminary data.</text>
</comment>